<dbReference type="RefSeq" id="WP_281422371.1">
    <property type="nucleotide sequence ID" value="NZ_CP075585.1"/>
</dbReference>
<keyword evidence="2" id="KW-1185">Reference proteome</keyword>
<evidence type="ECO:0000313" key="2">
    <source>
        <dbReference type="Proteomes" id="UP000822862"/>
    </source>
</evidence>
<sequence length="43" mass="4642">MTIPNLNPSGLDLVAANQLVVESICSWRSKCNPQLELKVTSDG</sequence>
<evidence type="ECO:0000313" key="1">
    <source>
        <dbReference type="EMBL" id="QZA58668.1"/>
    </source>
</evidence>
<name>A0ABX8Z2V8_9BACT</name>
<accession>A0ABX8Z2V8</accession>
<organism evidence="1 2">
    <name type="scientific">Candidatus Rhabdochlamydia porcellionis</name>
    <dbReference type="NCBI Taxonomy" id="225148"/>
    <lineage>
        <taxon>Bacteria</taxon>
        <taxon>Pseudomonadati</taxon>
        <taxon>Chlamydiota</taxon>
        <taxon>Chlamydiia</taxon>
        <taxon>Parachlamydiales</taxon>
        <taxon>Candidatus Rhabdochlamydiaceae</taxon>
        <taxon>Candidatus Rhabdochlamydia</taxon>
    </lineage>
</organism>
<dbReference type="Proteomes" id="UP000822862">
    <property type="component" value="Chromosome"/>
</dbReference>
<reference evidence="1 2" key="1">
    <citation type="submission" date="2021-05" db="EMBL/GenBank/DDBJ databases">
        <title>Ecology and evolution of chlamydial symbionts of arthropods.</title>
        <authorList>
            <person name="Halter T."/>
            <person name="Sixt B.S."/>
            <person name="Toenshoff E.R."/>
            <person name="Koestlbacher S."/>
            <person name="Schulz F."/>
            <person name="Kostanjsek R."/>
            <person name="Collingro A."/>
            <person name="Hendrickx F."/>
            <person name="Horn M."/>
        </authorList>
    </citation>
    <scope>NUCLEOTIDE SEQUENCE [LARGE SCALE GENOMIC DNA]</scope>
    <source>
        <strain evidence="1 2">15C</strain>
    </source>
</reference>
<protein>
    <submittedName>
        <fullName evidence="1">Uncharacterized protein</fullName>
    </submittedName>
</protein>
<gene>
    <name evidence="1" type="ORF">RHAB15C_0000546</name>
</gene>
<dbReference type="EMBL" id="CP075585">
    <property type="protein sequence ID" value="QZA58668.1"/>
    <property type="molecule type" value="Genomic_DNA"/>
</dbReference>
<proteinExistence type="predicted"/>